<gene>
    <name evidence="1" type="ORF">BRAA01T02206Z</name>
</gene>
<name>A0A3P5ZJG1_BRACM</name>
<evidence type="ECO:0000313" key="1">
    <source>
        <dbReference type="EMBL" id="VDC75704.1"/>
    </source>
</evidence>
<protein>
    <submittedName>
        <fullName evidence="1">Uncharacterized protein</fullName>
    </submittedName>
</protein>
<organism evidence="1">
    <name type="scientific">Brassica campestris</name>
    <name type="common">Field mustard</name>
    <dbReference type="NCBI Taxonomy" id="3711"/>
    <lineage>
        <taxon>Eukaryota</taxon>
        <taxon>Viridiplantae</taxon>
        <taxon>Streptophyta</taxon>
        <taxon>Embryophyta</taxon>
        <taxon>Tracheophyta</taxon>
        <taxon>Spermatophyta</taxon>
        <taxon>Magnoliopsida</taxon>
        <taxon>eudicotyledons</taxon>
        <taxon>Gunneridae</taxon>
        <taxon>Pentapetalae</taxon>
        <taxon>rosids</taxon>
        <taxon>malvids</taxon>
        <taxon>Brassicales</taxon>
        <taxon>Brassicaceae</taxon>
        <taxon>Brassiceae</taxon>
        <taxon>Brassica</taxon>
    </lineage>
</organism>
<dbReference type="EMBL" id="LR031571">
    <property type="protein sequence ID" value="VDC75704.1"/>
    <property type="molecule type" value="Genomic_DNA"/>
</dbReference>
<proteinExistence type="predicted"/>
<accession>A0A3P5ZJG1</accession>
<reference evidence="1" key="1">
    <citation type="submission" date="2018-11" db="EMBL/GenBank/DDBJ databases">
        <authorList>
            <consortium name="Genoscope - CEA"/>
            <person name="William W."/>
        </authorList>
    </citation>
    <scope>NUCLEOTIDE SEQUENCE</scope>
</reference>
<sequence length="50" mass="6136">MNIDEVRKMFNIEVKDDSQQPYEELEEEYICPYDHCRCCDKHIIEFEIGH</sequence>
<dbReference type="AlphaFoldDB" id="A0A3P5ZJG1"/>